<evidence type="ECO:0000313" key="7">
    <source>
        <dbReference type="EMBL" id="KAL0082908.1"/>
    </source>
</evidence>
<dbReference type="PANTHER" id="PTHR12752:SF9">
    <property type="entry name" value="KRAMER, ISOFORM I"/>
    <property type="match status" value="1"/>
</dbReference>
<dbReference type="InterPro" id="IPR013761">
    <property type="entry name" value="SAM/pointed_sf"/>
</dbReference>
<dbReference type="Pfam" id="PF07647">
    <property type="entry name" value="SAM_2"/>
    <property type="match status" value="1"/>
</dbReference>
<dbReference type="Gene3D" id="2.30.30.40">
    <property type="entry name" value="SH3 Domains"/>
    <property type="match status" value="1"/>
</dbReference>
<dbReference type="PROSITE" id="PS50002">
    <property type="entry name" value="SH3"/>
    <property type="match status" value="1"/>
</dbReference>
<feature type="compositionally biased region" description="Low complexity" evidence="3">
    <location>
        <begin position="227"/>
        <end position="245"/>
    </location>
</feature>
<sequence>MARLQTVYAIHTFEAENDDEIAFSAGEPVIVFEKDDGFNDGWWRGRNVKGEIGLFPKNYTSPNPPKLTPLEAKIDKLENNRIFGLSPILSFSVNNSLHTNVLNSLHSPVLQNTPPEEWNVDQVAAWLQIMGFGAVAENFKAQEITGDILLELTQESLKELDVNTFGKRFKLHNAIHALEEDSASVISHRTVDTYRPNDSNINPHQSVSNRINSNVRKYPDHQYSDRSPSIMSRPLSPSSSVYTTTTTGTLRNNRMYPLGNSISEGPSAINRFHGRLQRQNTINNSPSMSSSLLHPVARGSQQEDVTGQNSFNAPDMQGWLHKQGDKYRTWNRRWFALKGPNLFYYKTKDGRMKGIINLHGYRVICDETIHAGKYCFKVQHERERTFCFYTDTEIAMKAWVKALMKSTISRNLAAPVMSSSTVPTISLDAAQRMKPRPPSVLYKREQRSQSPPPSRPLSQNYDSPQPIMRMSLSEGASMCRMGFDPGYANDKFQSLVGGAGDLSNVYEDYGNSPTKDSGFVSAHNNTQHSSSNSTNINPSFYEEEDLIDPLHDDVVSRNTRRKPEPPEQKAPQWMYWKAPDWVQWINQYTSQGLDKLSDLHDGESLISLLEGLSGKTVRRPLDNHGSASMQMLDKIVAAFKFMGREGVVVDGRYTIKGTQLLTIYFIFTV</sequence>
<dbReference type="InterPro" id="IPR011993">
    <property type="entry name" value="PH-like_dom_sf"/>
</dbReference>
<dbReference type="InterPro" id="IPR001660">
    <property type="entry name" value="SAM"/>
</dbReference>
<dbReference type="Gene3D" id="2.30.29.30">
    <property type="entry name" value="Pleckstrin-homology domain (PH domain)/Phosphotyrosine-binding domain (PTB)"/>
    <property type="match status" value="1"/>
</dbReference>
<proteinExistence type="predicted"/>
<keyword evidence="1 2" id="KW-0728">SH3 domain</keyword>
<dbReference type="InterPro" id="IPR036028">
    <property type="entry name" value="SH3-like_dom_sf"/>
</dbReference>
<feature type="region of interest" description="Disordered" evidence="3">
    <location>
        <begin position="219"/>
        <end position="245"/>
    </location>
</feature>
<evidence type="ECO:0000256" key="1">
    <source>
        <dbReference type="ARBA" id="ARBA00022443"/>
    </source>
</evidence>
<evidence type="ECO:0000259" key="6">
    <source>
        <dbReference type="PROSITE" id="PS50105"/>
    </source>
</evidence>
<dbReference type="SMART" id="SM00326">
    <property type="entry name" value="SH3"/>
    <property type="match status" value="1"/>
</dbReference>
<name>A0ABR3AWD5_PHYBL</name>
<accession>A0ABR3AWD5</accession>
<feature type="domain" description="SH3" evidence="4">
    <location>
        <begin position="2"/>
        <end position="65"/>
    </location>
</feature>
<dbReference type="Proteomes" id="UP001448207">
    <property type="component" value="Unassembled WGS sequence"/>
</dbReference>
<dbReference type="Pfam" id="PF00169">
    <property type="entry name" value="PH"/>
    <property type="match status" value="1"/>
</dbReference>
<feature type="domain" description="PH" evidence="5">
    <location>
        <begin position="313"/>
        <end position="408"/>
    </location>
</feature>
<dbReference type="SUPFAM" id="SSF47576">
    <property type="entry name" value="Calponin-homology domain, CH-domain"/>
    <property type="match status" value="1"/>
</dbReference>
<evidence type="ECO:0000313" key="8">
    <source>
        <dbReference type="Proteomes" id="UP001448207"/>
    </source>
</evidence>
<dbReference type="InterPro" id="IPR001849">
    <property type="entry name" value="PH_domain"/>
</dbReference>
<dbReference type="SUPFAM" id="SSF50729">
    <property type="entry name" value="PH domain-like"/>
    <property type="match status" value="1"/>
</dbReference>
<dbReference type="SUPFAM" id="SSF47769">
    <property type="entry name" value="SAM/Pointed domain"/>
    <property type="match status" value="1"/>
</dbReference>
<keyword evidence="8" id="KW-1185">Reference proteome</keyword>
<gene>
    <name evidence="7" type="ORF">J3Q64DRAFT_1642260</name>
</gene>
<dbReference type="PANTHER" id="PTHR12752">
    <property type="entry name" value="PHOSPHOINOSITOL 3-PHOSPHATE-BINDING PROTEIN"/>
    <property type="match status" value="1"/>
</dbReference>
<dbReference type="Gene3D" id="1.10.150.50">
    <property type="entry name" value="Transcription Factor, Ets-1"/>
    <property type="match status" value="1"/>
</dbReference>
<evidence type="ECO:0000259" key="5">
    <source>
        <dbReference type="PROSITE" id="PS50003"/>
    </source>
</evidence>
<evidence type="ECO:0000256" key="2">
    <source>
        <dbReference type="PROSITE-ProRule" id="PRU00192"/>
    </source>
</evidence>
<dbReference type="PRINTS" id="PR00452">
    <property type="entry name" value="SH3DOMAIN"/>
</dbReference>
<dbReference type="InterPro" id="IPR001452">
    <property type="entry name" value="SH3_domain"/>
</dbReference>
<evidence type="ECO:0000259" key="4">
    <source>
        <dbReference type="PROSITE" id="PS50002"/>
    </source>
</evidence>
<feature type="domain" description="SAM" evidence="6">
    <location>
        <begin position="118"/>
        <end position="181"/>
    </location>
</feature>
<dbReference type="PROSITE" id="PS50105">
    <property type="entry name" value="SAM_DOMAIN"/>
    <property type="match status" value="1"/>
</dbReference>
<dbReference type="PROSITE" id="PS50003">
    <property type="entry name" value="PH_DOMAIN"/>
    <property type="match status" value="1"/>
</dbReference>
<organism evidence="7 8">
    <name type="scientific">Phycomyces blakesleeanus</name>
    <dbReference type="NCBI Taxonomy" id="4837"/>
    <lineage>
        <taxon>Eukaryota</taxon>
        <taxon>Fungi</taxon>
        <taxon>Fungi incertae sedis</taxon>
        <taxon>Mucoromycota</taxon>
        <taxon>Mucoromycotina</taxon>
        <taxon>Mucoromycetes</taxon>
        <taxon>Mucorales</taxon>
        <taxon>Phycomycetaceae</taxon>
        <taxon>Phycomyces</taxon>
    </lineage>
</organism>
<dbReference type="Pfam" id="PF00018">
    <property type="entry name" value="SH3_1"/>
    <property type="match status" value="1"/>
</dbReference>
<dbReference type="EMBL" id="JBCLYO010000014">
    <property type="protein sequence ID" value="KAL0082908.1"/>
    <property type="molecule type" value="Genomic_DNA"/>
</dbReference>
<dbReference type="SMART" id="SM00233">
    <property type="entry name" value="PH"/>
    <property type="match status" value="1"/>
</dbReference>
<dbReference type="Gene3D" id="1.10.418.10">
    <property type="entry name" value="Calponin-like domain"/>
    <property type="match status" value="1"/>
</dbReference>
<dbReference type="CDD" id="cd00174">
    <property type="entry name" value="SH3"/>
    <property type="match status" value="1"/>
</dbReference>
<protein>
    <submittedName>
        <fullName evidence="7">Uncharacterized protein</fullName>
    </submittedName>
</protein>
<feature type="region of interest" description="Disordered" evidence="3">
    <location>
        <begin position="427"/>
        <end position="467"/>
    </location>
</feature>
<dbReference type="CDD" id="cd09535">
    <property type="entry name" value="SAM_BOI-like_fungal"/>
    <property type="match status" value="1"/>
</dbReference>
<evidence type="ECO:0000256" key="3">
    <source>
        <dbReference type="SAM" id="MobiDB-lite"/>
    </source>
</evidence>
<dbReference type="SUPFAM" id="SSF50044">
    <property type="entry name" value="SH3-domain"/>
    <property type="match status" value="1"/>
</dbReference>
<feature type="region of interest" description="Disordered" evidence="3">
    <location>
        <begin position="287"/>
        <end position="314"/>
    </location>
</feature>
<dbReference type="SMART" id="SM00454">
    <property type="entry name" value="SAM"/>
    <property type="match status" value="1"/>
</dbReference>
<comment type="caution">
    <text evidence="7">The sequence shown here is derived from an EMBL/GenBank/DDBJ whole genome shotgun (WGS) entry which is preliminary data.</text>
</comment>
<reference evidence="7 8" key="1">
    <citation type="submission" date="2024-04" db="EMBL/GenBank/DDBJ databases">
        <title>Symmetric and asymmetric DNA N6-adenine methylation regulates different biological responses in Mucorales.</title>
        <authorList>
            <consortium name="Lawrence Berkeley National Laboratory"/>
            <person name="Lax C."/>
            <person name="Mondo S.J."/>
            <person name="Osorio-Concepcion M."/>
            <person name="Muszewska A."/>
            <person name="Corrochano-Luque M."/>
            <person name="Gutierrez G."/>
            <person name="Riley R."/>
            <person name="Lipzen A."/>
            <person name="Guo J."/>
            <person name="Hundley H."/>
            <person name="Amirebrahimi M."/>
            <person name="Ng V."/>
            <person name="Lorenzo-Gutierrez D."/>
            <person name="Binder U."/>
            <person name="Yang J."/>
            <person name="Song Y."/>
            <person name="Canovas D."/>
            <person name="Navarro E."/>
            <person name="Freitag M."/>
            <person name="Gabaldon T."/>
            <person name="Grigoriev I.V."/>
            <person name="Corrochano L.M."/>
            <person name="Nicolas F.E."/>
            <person name="Garre V."/>
        </authorList>
    </citation>
    <scope>NUCLEOTIDE SEQUENCE [LARGE SCALE GENOMIC DNA]</scope>
    <source>
        <strain evidence="7 8">L51</strain>
    </source>
</reference>
<dbReference type="InterPro" id="IPR036872">
    <property type="entry name" value="CH_dom_sf"/>
</dbReference>
<feature type="compositionally biased region" description="Polar residues" evidence="3">
    <location>
        <begin position="299"/>
        <end position="312"/>
    </location>
</feature>